<proteinExistence type="predicted"/>
<dbReference type="RefSeq" id="WP_210052772.1">
    <property type="nucleotide sequence ID" value="NZ_BAAAMH010000022.1"/>
</dbReference>
<evidence type="ECO:0000313" key="3">
    <source>
        <dbReference type="Proteomes" id="UP000758168"/>
    </source>
</evidence>
<gene>
    <name evidence="2" type="ORF">JOF54_000550</name>
</gene>
<keyword evidence="1" id="KW-0472">Membrane</keyword>
<evidence type="ECO:0000256" key="1">
    <source>
        <dbReference type="SAM" id="Phobius"/>
    </source>
</evidence>
<comment type="caution">
    <text evidence="2">The sequence shown here is derived from an EMBL/GenBank/DDBJ whole genome shotgun (WGS) entry which is preliminary data.</text>
</comment>
<organism evidence="2 3">
    <name type="scientific">Microlunatus capsulatus</name>
    <dbReference type="NCBI Taxonomy" id="99117"/>
    <lineage>
        <taxon>Bacteria</taxon>
        <taxon>Bacillati</taxon>
        <taxon>Actinomycetota</taxon>
        <taxon>Actinomycetes</taxon>
        <taxon>Propionibacteriales</taxon>
        <taxon>Propionibacteriaceae</taxon>
        <taxon>Microlunatus</taxon>
    </lineage>
</organism>
<feature type="transmembrane region" description="Helical" evidence="1">
    <location>
        <begin position="36"/>
        <end position="57"/>
    </location>
</feature>
<reference evidence="2 3" key="1">
    <citation type="submission" date="2021-03" db="EMBL/GenBank/DDBJ databases">
        <title>Sequencing the genomes of 1000 actinobacteria strains.</title>
        <authorList>
            <person name="Klenk H.-P."/>
        </authorList>
    </citation>
    <scope>NUCLEOTIDE SEQUENCE [LARGE SCALE GENOMIC DNA]</scope>
    <source>
        <strain evidence="2 3">DSM 12936</strain>
    </source>
</reference>
<sequence length="72" mass="7724">MSPDVLVSTVLLPLLVLLEATPSPVAVHPPQDSGFAYATVLGGFFGVGLLSLIYFLLNLKPKRREPYTGPND</sequence>
<protein>
    <submittedName>
        <fullName evidence="2">Uncharacterized protein</fullName>
    </submittedName>
</protein>
<keyword evidence="3" id="KW-1185">Reference proteome</keyword>
<name>A0ABS4Z3L6_9ACTN</name>
<keyword evidence="1" id="KW-1133">Transmembrane helix</keyword>
<dbReference type="Proteomes" id="UP000758168">
    <property type="component" value="Unassembled WGS sequence"/>
</dbReference>
<dbReference type="EMBL" id="JAGIOB010000001">
    <property type="protein sequence ID" value="MBP2415628.1"/>
    <property type="molecule type" value="Genomic_DNA"/>
</dbReference>
<accession>A0ABS4Z3L6</accession>
<evidence type="ECO:0000313" key="2">
    <source>
        <dbReference type="EMBL" id="MBP2415628.1"/>
    </source>
</evidence>
<keyword evidence="1" id="KW-0812">Transmembrane</keyword>